<protein>
    <submittedName>
        <fullName evidence="1">Carboxymuconolactone decarboxylase family protein</fullName>
    </submittedName>
</protein>
<comment type="caution">
    <text evidence="1">The sequence shown here is derived from an EMBL/GenBank/DDBJ whole genome shotgun (WGS) entry which is preliminary data.</text>
</comment>
<dbReference type="PANTHER" id="PTHR34846:SF11">
    <property type="entry name" value="4-CARBOXYMUCONOLACTONE DECARBOXYLASE FAMILY PROTEIN (AFU_ORTHOLOGUE AFUA_6G11590)"/>
    <property type="match status" value="1"/>
</dbReference>
<dbReference type="SUPFAM" id="SSF69118">
    <property type="entry name" value="AhpD-like"/>
    <property type="match status" value="1"/>
</dbReference>
<sequence length="192" mass="20829">MSRLPPLSPDRMTPPQKAVHDAIVSGPRGAVQGPFAAWLRSPEMADPAQRLGAFCRFGSTFPPRLSELAILLTARHWTAQFEWWAHARMARDGGLGDAVIDAIREGRRPAEMQEDEAAVHDFCASALRDGRVAEAPYRRVIALFGERGAVELVGIIGYYCMVSLTLNVFEVPVPDGSRPLAPPASPRAGESG</sequence>
<dbReference type="PANTHER" id="PTHR34846">
    <property type="entry name" value="4-CARBOXYMUCONOLACTONE DECARBOXYLASE FAMILY PROTEIN (AFU_ORTHOLOGUE AFUA_6G11590)"/>
    <property type="match status" value="1"/>
</dbReference>
<proteinExistence type="predicted"/>
<dbReference type="Proteomes" id="UP001595528">
    <property type="component" value="Unassembled WGS sequence"/>
</dbReference>
<dbReference type="RefSeq" id="WP_379901765.1">
    <property type="nucleotide sequence ID" value="NZ_JBHRTR010000028.1"/>
</dbReference>
<evidence type="ECO:0000313" key="2">
    <source>
        <dbReference type="Proteomes" id="UP001595528"/>
    </source>
</evidence>
<dbReference type="InterPro" id="IPR029032">
    <property type="entry name" value="AhpD-like"/>
</dbReference>
<accession>A0ABV7L2E7</accession>
<gene>
    <name evidence="1" type="ORF">ACFOGJ_14975</name>
</gene>
<keyword evidence="2" id="KW-1185">Reference proteome</keyword>
<organism evidence="1 2">
    <name type="scientific">Marinibaculum pumilum</name>
    <dbReference type="NCBI Taxonomy" id="1766165"/>
    <lineage>
        <taxon>Bacteria</taxon>
        <taxon>Pseudomonadati</taxon>
        <taxon>Pseudomonadota</taxon>
        <taxon>Alphaproteobacteria</taxon>
        <taxon>Rhodospirillales</taxon>
        <taxon>Rhodospirillaceae</taxon>
        <taxon>Marinibaculum</taxon>
    </lineage>
</organism>
<dbReference type="EMBL" id="JBHRTR010000028">
    <property type="protein sequence ID" value="MFC3228546.1"/>
    <property type="molecule type" value="Genomic_DNA"/>
</dbReference>
<evidence type="ECO:0000313" key="1">
    <source>
        <dbReference type="EMBL" id="MFC3228546.1"/>
    </source>
</evidence>
<dbReference type="Gene3D" id="1.20.1290.10">
    <property type="entry name" value="AhpD-like"/>
    <property type="match status" value="1"/>
</dbReference>
<name>A0ABV7L2E7_9PROT</name>
<reference evidence="2" key="1">
    <citation type="journal article" date="2019" name="Int. J. Syst. Evol. Microbiol.">
        <title>The Global Catalogue of Microorganisms (GCM) 10K type strain sequencing project: providing services to taxonomists for standard genome sequencing and annotation.</title>
        <authorList>
            <consortium name="The Broad Institute Genomics Platform"/>
            <consortium name="The Broad Institute Genome Sequencing Center for Infectious Disease"/>
            <person name="Wu L."/>
            <person name="Ma J."/>
        </authorList>
    </citation>
    <scope>NUCLEOTIDE SEQUENCE [LARGE SCALE GENOMIC DNA]</scope>
    <source>
        <strain evidence="2">KCTC 42964</strain>
    </source>
</reference>